<evidence type="ECO:0000313" key="10">
    <source>
        <dbReference type="Proteomes" id="UP001596312"/>
    </source>
</evidence>
<feature type="domain" description="Oligopeptidase F N-terminal" evidence="8">
    <location>
        <begin position="128"/>
        <end position="196"/>
    </location>
</feature>
<evidence type="ECO:0000256" key="6">
    <source>
        <dbReference type="ARBA" id="ARBA00023049"/>
    </source>
</evidence>
<evidence type="ECO:0000259" key="7">
    <source>
        <dbReference type="Pfam" id="PF01432"/>
    </source>
</evidence>
<dbReference type="InterPro" id="IPR042088">
    <property type="entry name" value="OligoPept_F_C"/>
</dbReference>
<evidence type="ECO:0000259" key="8">
    <source>
        <dbReference type="Pfam" id="PF08439"/>
    </source>
</evidence>
<keyword evidence="4" id="KW-0378">Hydrolase</keyword>
<dbReference type="GO" id="GO:0046872">
    <property type="term" value="F:metal ion binding"/>
    <property type="evidence" value="ECO:0007669"/>
    <property type="project" value="UniProtKB-KW"/>
</dbReference>
<dbReference type="GO" id="GO:0006508">
    <property type="term" value="P:proteolysis"/>
    <property type="evidence" value="ECO:0007669"/>
    <property type="project" value="UniProtKB-KW"/>
</dbReference>
<evidence type="ECO:0000256" key="4">
    <source>
        <dbReference type="ARBA" id="ARBA00022801"/>
    </source>
</evidence>
<dbReference type="InterPro" id="IPR013647">
    <property type="entry name" value="OligopepF_N_dom"/>
</dbReference>
<evidence type="ECO:0000256" key="2">
    <source>
        <dbReference type="ARBA" id="ARBA00022670"/>
    </source>
</evidence>
<keyword evidence="5" id="KW-0862">Zinc</keyword>
<dbReference type="InterPro" id="IPR001567">
    <property type="entry name" value="Pept_M3A_M3B_dom"/>
</dbReference>
<dbReference type="GO" id="GO:0008237">
    <property type="term" value="F:metallopeptidase activity"/>
    <property type="evidence" value="ECO:0007669"/>
    <property type="project" value="UniProtKB-KW"/>
</dbReference>
<feature type="domain" description="Peptidase M3A/M3B catalytic" evidence="7">
    <location>
        <begin position="220"/>
        <end position="603"/>
    </location>
</feature>
<keyword evidence="6" id="KW-0482">Metalloprotease</keyword>
<dbReference type="Gene3D" id="1.10.287.830">
    <property type="entry name" value="putative peptidase helix hairpin domain like"/>
    <property type="match status" value="1"/>
</dbReference>
<keyword evidence="10" id="KW-1185">Reference proteome</keyword>
<keyword evidence="3" id="KW-0479">Metal-binding</keyword>
<dbReference type="AlphaFoldDB" id="A0ABD5V469"/>
<dbReference type="Gene3D" id="1.10.1370.20">
    <property type="entry name" value="Oligoendopeptidase f, C-terminal domain"/>
    <property type="match status" value="1"/>
</dbReference>
<evidence type="ECO:0000256" key="1">
    <source>
        <dbReference type="ARBA" id="ARBA00001947"/>
    </source>
</evidence>
<dbReference type="Proteomes" id="UP001596312">
    <property type="component" value="Unassembled WGS sequence"/>
</dbReference>
<dbReference type="Pfam" id="PF08439">
    <property type="entry name" value="Peptidase_M3_N"/>
    <property type="match status" value="1"/>
</dbReference>
<evidence type="ECO:0000313" key="9">
    <source>
        <dbReference type="EMBL" id="MFC6904884.1"/>
    </source>
</evidence>
<comment type="caution">
    <text evidence="9">The sequence shown here is derived from an EMBL/GenBank/DDBJ whole genome shotgun (WGS) entry which is preliminary data.</text>
</comment>
<name>A0ABD5V469_9EURY</name>
<dbReference type="EMBL" id="JBHSXQ010000002">
    <property type="protein sequence ID" value="MFC6904884.1"/>
    <property type="molecule type" value="Genomic_DNA"/>
</dbReference>
<evidence type="ECO:0000256" key="5">
    <source>
        <dbReference type="ARBA" id="ARBA00022833"/>
    </source>
</evidence>
<protein>
    <submittedName>
        <fullName evidence="9">M3 family oligoendopeptidase</fullName>
    </submittedName>
</protein>
<organism evidence="9 10">
    <name type="scientific">Halalkalicoccus tibetensis</name>
    <dbReference type="NCBI Taxonomy" id="175632"/>
    <lineage>
        <taxon>Archaea</taxon>
        <taxon>Methanobacteriati</taxon>
        <taxon>Methanobacteriota</taxon>
        <taxon>Stenosarchaea group</taxon>
        <taxon>Halobacteria</taxon>
        <taxon>Halobacteriales</taxon>
        <taxon>Halococcaceae</taxon>
        <taxon>Halalkalicoccus</taxon>
    </lineage>
</organism>
<dbReference type="Pfam" id="PF01432">
    <property type="entry name" value="Peptidase_M3"/>
    <property type="match status" value="1"/>
</dbReference>
<comment type="cofactor">
    <cofactor evidence="1">
        <name>Zn(2+)</name>
        <dbReference type="ChEBI" id="CHEBI:29105"/>
    </cofactor>
</comment>
<proteinExistence type="predicted"/>
<keyword evidence="2" id="KW-0645">Protease</keyword>
<gene>
    <name evidence="9" type="ORF">ACFQGH_06680</name>
</gene>
<accession>A0ABD5V469</accession>
<sequence>MSDFIALSAKHQQYMSQLPTRSDIDDQYKWNLSVIFKSVEDWESELTAVHNRLEDLREYESHIAEDDETLLRALQLFEEILRRTQRLRLYAQLKRNEDTENSAHQERLHKSNRLDQDVTKITNMVRREIQAAGRETIMQAVERTEKLGVYKHLLSDFLRMGKHARSSEVEDLLADFTEVIESPTRVYSSLTNNDIKPQSVEMPEGEQVEVTGVNLGKHLRHRDRAFRRRAYQSVHEEHADVKHTIATAYADKVKAQVALADARNYDSVREMAFNKPSYPETGLHIHLPGEVHDALTAAIRDSLNPLHQYYERRKAILELDELKAWDLGVPLADANEPSVSYEDARDHILTAVEPLGESYKNRLEEFFASQRIDVYETQNKQNILAYGPWAYDTGSYLLLNYQDDVRSMSILAHELGHAMHAEYLREDQSPVYATGARPIEEVPSYVHELLLVYHLLNVDNYALRQYARDRLLDVCQGIYGSTLHSLFTHETYQVVEDGEDLTLDRIEEIYADLLTEFRAPMEIDTWAKRGWLVGSHGRLPYHFYQYALGIAGALRTVEQLLNGTVTPGEYHDFLRAGGTIRSVEAFETLGLDIRSREPFERACSTVKEHVRELDATE</sequence>
<dbReference type="SUPFAM" id="SSF55486">
    <property type="entry name" value="Metalloproteases ('zincins'), catalytic domain"/>
    <property type="match status" value="1"/>
</dbReference>
<dbReference type="Gene3D" id="1.20.140.70">
    <property type="entry name" value="Oligopeptidase f, N-terminal domain"/>
    <property type="match status" value="1"/>
</dbReference>
<reference evidence="9 10" key="1">
    <citation type="journal article" date="2019" name="Int. J. Syst. Evol. Microbiol.">
        <title>The Global Catalogue of Microorganisms (GCM) 10K type strain sequencing project: providing services to taxonomists for standard genome sequencing and annotation.</title>
        <authorList>
            <consortium name="The Broad Institute Genomics Platform"/>
            <consortium name="The Broad Institute Genome Sequencing Center for Infectious Disease"/>
            <person name="Wu L."/>
            <person name="Ma J."/>
        </authorList>
    </citation>
    <scope>NUCLEOTIDE SEQUENCE [LARGE SCALE GENOMIC DNA]</scope>
    <source>
        <strain evidence="9 10">CGMCC 1.3240</strain>
    </source>
</reference>
<evidence type="ECO:0000256" key="3">
    <source>
        <dbReference type="ARBA" id="ARBA00022723"/>
    </source>
</evidence>